<feature type="region of interest" description="Disordered" evidence="1">
    <location>
        <begin position="1"/>
        <end position="140"/>
    </location>
</feature>
<feature type="region of interest" description="Disordered" evidence="1">
    <location>
        <begin position="313"/>
        <end position="374"/>
    </location>
</feature>
<keyword evidence="2" id="KW-1133">Transmembrane helix</keyword>
<evidence type="ECO:0000313" key="4">
    <source>
        <dbReference type="Proteomes" id="UP000650467"/>
    </source>
</evidence>
<feature type="transmembrane region" description="Helical" evidence="2">
    <location>
        <begin position="412"/>
        <end position="433"/>
    </location>
</feature>
<feature type="region of interest" description="Disordered" evidence="1">
    <location>
        <begin position="607"/>
        <end position="630"/>
    </location>
</feature>
<feature type="compositionally biased region" description="Basic and acidic residues" evidence="1">
    <location>
        <begin position="210"/>
        <end position="220"/>
    </location>
</feature>
<keyword evidence="2" id="KW-0472">Membrane</keyword>
<proteinExistence type="predicted"/>
<feature type="region of interest" description="Disordered" evidence="1">
    <location>
        <begin position="174"/>
        <end position="229"/>
    </location>
</feature>
<keyword evidence="2" id="KW-0812">Transmembrane</keyword>
<organism evidence="3 4">
    <name type="scientific">Chlamydomonas incerta</name>
    <dbReference type="NCBI Taxonomy" id="51695"/>
    <lineage>
        <taxon>Eukaryota</taxon>
        <taxon>Viridiplantae</taxon>
        <taxon>Chlorophyta</taxon>
        <taxon>core chlorophytes</taxon>
        <taxon>Chlorophyceae</taxon>
        <taxon>CS clade</taxon>
        <taxon>Chlamydomonadales</taxon>
        <taxon>Chlamydomonadaceae</taxon>
        <taxon>Chlamydomonas</taxon>
    </lineage>
</organism>
<keyword evidence="4" id="KW-1185">Reference proteome</keyword>
<sequence length="3111" mass="316430">MAHNNIDGSPGFQLLRPPVEGLNDSGRVKGRARLDGDNSAQSTPTRNTPVRHHHDYSSRPGPAAPWPSPQHAAVPTGPAQAVQHGLPPLPASRPHPPDGSHAGPHAQHGSHTTPHHSGSRRPPHEDLQPSGPPPRPRRMEPEAQWITRGGTGGGASYGGGSGYTGSFGGSHAGTSGGGGGTGHDGGRWASSSGGGGNQTASSSGGVSEPGVDRRFHDSFNSHRSPGKMPDYLKVYTVPKDVQYEEDIIVEPIIQSLGLGDKALEARIVDQMSNLYDFFRRLKDQDAEEIRGLQAALAARDADVRGLRLEMEREQQQHTQQMAAAAAKQQGLLQQLPSPPSPSRWRQGAPSTHTSEAAAYSSPAKQQPSPTRGKGWSGAPLVSLIVPPVLSPARPFFKWWANVWHCYQRRTTLWLGIAFLLLLILAIGLLAGLLSQDNGSGGGSSSAPPVVMPYAGAGPAVTSLWADGLAFTVNMTAGATAFYALVPRVSLMASNFTPSAEDVRALMRGPGGSSRLGAAASACGERSTTQGRQFTWMVTDSGMSSSGGSGGGGGSPSSATAYCEVPGSLTGACALCPEVLPGTAYMLLVAFSGSESLFQLPLTTAPDTMLPSTQPSSSPAASRAPDFTTAPSARAAGPASLAISLTLASPGIVRYLIMHTILYAQSGGTFVSYASDDPIAGQTLSLMAAPFSGVVGVGGAVAAGAVNVTQAGVLTTITVDGFSNKSIPSGALGGCSCVAGAGGVSGSCACAMPAPCLGAMCNSGPSALAPGATYKVFVSVSSPDGSTAAASTNGPVLAGVVTTAADTSGPALAPSTGVPAGAVTPTGATLSGIALDTSGIVYVMVAQPFATTPQQAIPAGTATSFTEQPTAAGARRRSLWAPGVLDDAGEGPVLSLGHTWSAAEDYALQVRRRLLQSSPPSVQSTLQAASATSSSGGALVVVDPLPSTQVFTPSCPRTVACDTSKIDAAYLRAGYELLAAPTRCLVLANVRDGPTSQLLAGLTNDTTYTLRLITEDANRNQRAYSAQLHTVDLRPPVVLSVQVASGFRAFNLTVTLSEPGAVTAFLYTTAAAANLTFGTQTSYPPNPQASRILGALIQSASAATTVTASDTPPSGLSAYTLAFNDPSIAAKTNYIVALFAQDLPGNVQPQVKVVPVSTEDNMPPVWLAAAAGPGPYDVRLSGATDEPALVWWFLLAGDVTCPTTAQLFKFVDSLPAITGNFMARGSIATVGTPANFGFNTSGLGDAHNYTNCMVAQDMSPQRNRQVLPPQRVLFTTLDRTPPLLAAAAMAGTDGSFTCDRARYICRLDLNVSLSEAGTALLALQYAPPPTAFPTATALLNMNLSDPAPGVLRAGNLDFGPGGGWQQLPLSTLASGRTYSLSIAAADTAGNIQPSIVTLTLTAPDVMPPTITRATAMSTADTVITANVTLNESPSTVLWLAELASSAAAAPGAAAVVAAAAAQQPLAGTAPYAPANNTAGQGFATFAVAGLTPGQVYNLYLVGRDAAGNTQAVVTTVAGVRTSDSSPPSIQALSSTTATSGNRLTLAVNASKAGTLYFLAIRAGGPVPSRQQLLQPATYPAPAFANFSGSVQVQAAWTPASAGLCVADGATFQIWAVLEDLEGTFPGRTPNYSNVTRAAQVLNETSSGSCAPRAAMRALRLDVALSSGSLGWPVSRLMPANDTGSNSSWVQDFALVGGLGGSVGSTGAVVASVEGLPLGAFVFQPSRPLPASIRVVLQTPTLYLEPPAVAAAAAADTGRVLRFAFQLLDGAQRSTVGGSGLRLVPSLTTSLAATSDGRVVLPECALDSGPGSAGAGGSTAAAGATVLVGGAGTCAVEVPTQVFPASGGSAAASLQVDLYNGTTLLVSSAALQVTLQSAITVSVAAPANGTTLLLSLPSRSLRTGETFRATLTAFVSSLQPITGFSLPLHYRSSRLSFVRAERSPLWGELDSVPVPDSSVSNGMQLWLTSLSRTVQDASYVGQAVPLLDAYFRVEVDAASVPAGGGLTVPLLSLFTNDTALYPYPAAPAVRLLDFVTAPGGGGSTAAAAAAFVVAPAPLALFAYVPNHDLFNTAVLDGNTVTSSIQALVVYDWADPANATLSAPASAAVATGCTCTAPSELAAALSLDTCRVLLRSTHTQPAKQAALSMDCGSLAAAAGSSAALKAPVAVTVWYPGTFRADASDPDKVLSSLLPINVPASAASSCSDRYQSSQLQLYATWLNGGNGGPPDYVSMVDVSRLVANWTSDQPQALRVSGITAVGLAATAGATVSALAADGSILASVRLAVSDTPVCVESLDAVALTEVTIAAADGASLPAAGSKWRLRFTPLQQLNWEKATARVSVFASLSDGSTLPVSRNSVTTAVQPPTATNSTAAAAGIPFRLQTLAGFASISLSVNASFGAPAVCGPYLQSRWSACSGTLPMTTGTGVVQVALPRPTAISAMLVSSASIAPPGSGAAQAPISVPVRASLTVLVAFDDGRVRDMTADSRLEVLVSQGADLCAVQRDATTNSPYVQAISSASAAGGLCRLDARLTFANLPQLTASNSTQVVTLAALQVVVVDGAVAPAAPPPYALNSSSLTALASPDVPLRLFKCDFSHYMPASVWVMGRLSSCGTSCTLADLNDPSATSLSLFSTTSVALAPNPRNARLANVLSPIRPGSTTLTVSFGSGAASASFNVSVEDTFIKGWPRVTNISDTGFLISANMTSAAFRVTYLVRRPLVSGDAVPTAAEVERVGVSLSAGTPLPGGATLMAAALSGLAPASNYSVFLAVRQGAQLLDTVVALTGVLTPDNVAPSFAGVGGVQNLTVDSQRFSMRLPVALSEAGNITFAIFRNASCISGLDQVPVEAILSGAPLPPSRCSCTDTSTCAPVVLGSAALSSDVLADTLSLSGLLPPNPYSVFRGATEAQLTCRTDPLPAPASTSHALYLVAADDLPTYRGWNVTCNPPDASPGSTCDAAAPAPCAAVPPPAGSALALAPNNLQALPYTALALKEGGPAQQGAATRPVLGSFDLPAGDRVAFDPAVTNITASAATITFGFRITRVAAVQYRLDQFNGASVFSGVLPVFDPSVPYSVSISRTCSGGLLDQPSYTLWYWATDVYGKSSPAVAASVVLQ</sequence>
<dbReference type="Proteomes" id="UP000650467">
    <property type="component" value="Unassembled WGS sequence"/>
</dbReference>
<evidence type="ECO:0000256" key="1">
    <source>
        <dbReference type="SAM" id="MobiDB-lite"/>
    </source>
</evidence>
<reference evidence="3" key="1">
    <citation type="journal article" date="2020" name="bioRxiv">
        <title>Comparative genomics of Chlamydomonas.</title>
        <authorList>
            <person name="Craig R.J."/>
            <person name="Hasan A.R."/>
            <person name="Ness R.W."/>
            <person name="Keightley P.D."/>
        </authorList>
    </citation>
    <scope>NUCLEOTIDE SEQUENCE</scope>
    <source>
        <strain evidence="3">SAG 7.73</strain>
    </source>
</reference>
<evidence type="ECO:0000313" key="3">
    <source>
        <dbReference type="EMBL" id="KAG2444871.1"/>
    </source>
</evidence>
<gene>
    <name evidence="3" type="ORF">HXX76_001609</name>
</gene>
<comment type="caution">
    <text evidence="3">The sequence shown here is derived from an EMBL/GenBank/DDBJ whole genome shotgun (WGS) entry which is preliminary data.</text>
</comment>
<protein>
    <submittedName>
        <fullName evidence="3">Uncharacterized protein</fullName>
    </submittedName>
</protein>
<dbReference type="OrthoDB" id="537551at2759"/>
<feature type="compositionally biased region" description="Low complexity" evidence="1">
    <location>
        <begin position="316"/>
        <end position="335"/>
    </location>
</feature>
<evidence type="ECO:0000256" key="2">
    <source>
        <dbReference type="SAM" id="Phobius"/>
    </source>
</evidence>
<dbReference type="EMBL" id="JAEHOC010000002">
    <property type="protein sequence ID" value="KAG2444871.1"/>
    <property type="molecule type" value="Genomic_DNA"/>
</dbReference>
<accession>A0A835WCM5</accession>
<name>A0A835WCM5_CHLIN</name>
<feature type="compositionally biased region" description="Polar residues" evidence="1">
    <location>
        <begin position="38"/>
        <end position="48"/>
    </location>
</feature>
<feature type="compositionally biased region" description="Low complexity" evidence="1">
    <location>
        <begin position="610"/>
        <end position="624"/>
    </location>
</feature>
<feature type="compositionally biased region" description="Gly residues" evidence="1">
    <location>
        <begin position="174"/>
        <end position="183"/>
    </location>
</feature>